<feature type="region of interest" description="Disordered" evidence="10">
    <location>
        <begin position="20"/>
        <end position="41"/>
    </location>
</feature>
<evidence type="ECO:0000256" key="8">
    <source>
        <dbReference type="PIRSR" id="PIRSR000808-1"/>
    </source>
</evidence>
<feature type="active site" description="Tele-UMP-histidine intermediate" evidence="8">
    <location>
        <position position="166"/>
    </location>
</feature>
<evidence type="ECO:0000256" key="9">
    <source>
        <dbReference type="PIRSR" id="PIRSR000808-3"/>
    </source>
</evidence>
<gene>
    <name evidence="13" type="ORF">OZSIB_4143</name>
</gene>
<reference evidence="13 14" key="1">
    <citation type="submission" date="2018-05" db="EMBL/GenBank/DDBJ databases">
        <title>A metagenomic window into the 2 km-deep terrestrial subsurface aquifer revealed taxonomically and functionally diverse microbial community comprising novel uncultured bacterial lineages.</title>
        <authorList>
            <person name="Kadnikov V.V."/>
            <person name="Mardanov A.V."/>
            <person name="Beletsky A.V."/>
            <person name="Banks D."/>
            <person name="Pimenov N.V."/>
            <person name="Frank Y.A."/>
            <person name="Karnachuk O.V."/>
            <person name="Ravin N.V."/>
        </authorList>
    </citation>
    <scope>NUCLEOTIDE SEQUENCE [LARGE SCALE GENOMIC DNA]</scope>
    <source>
        <strain evidence="13">BY5</strain>
    </source>
</reference>
<dbReference type="Pfam" id="PF02744">
    <property type="entry name" value="GalP_UDP_tr_C"/>
    <property type="match status" value="1"/>
</dbReference>
<dbReference type="PANTHER" id="PTHR42763:SF1">
    <property type="entry name" value="UDP-GLUCOSE--HEXOSE-1-PHOSPHATE URIDYLYLTRANSFERASE"/>
    <property type="match status" value="1"/>
</dbReference>
<evidence type="ECO:0000313" key="13">
    <source>
        <dbReference type="EMBL" id="RCK79671.1"/>
    </source>
</evidence>
<organism evidence="13 14">
    <name type="scientific">Candidatus Ozemobacter sibiricus</name>
    <dbReference type="NCBI Taxonomy" id="2268124"/>
    <lineage>
        <taxon>Bacteria</taxon>
        <taxon>Candidatus Ozemobacteria</taxon>
        <taxon>Candidatus Ozemobacterales</taxon>
        <taxon>Candidatus Ozemobacteraceae</taxon>
        <taxon>Candidatus Ozemobacter</taxon>
    </lineage>
</organism>
<feature type="binding site" evidence="9">
    <location>
        <position position="44"/>
    </location>
    <ligand>
        <name>Zn(2+)</name>
        <dbReference type="ChEBI" id="CHEBI:29105"/>
    </ligand>
</feature>
<feature type="binding site" evidence="9">
    <location>
        <position position="164"/>
    </location>
    <ligand>
        <name>Zn(2+)</name>
        <dbReference type="ChEBI" id="CHEBI:29105"/>
    </ligand>
</feature>
<feature type="compositionally biased region" description="Basic and acidic residues" evidence="10">
    <location>
        <begin position="20"/>
        <end position="34"/>
    </location>
</feature>
<dbReference type="Pfam" id="PF01087">
    <property type="entry name" value="GalP_UDP_transf"/>
    <property type="match status" value="1"/>
</dbReference>
<dbReference type="AlphaFoldDB" id="A0A367ZQP8"/>
<comment type="similarity">
    <text evidence="1">Belongs to the galactose-1-phosphate uridylyltransferase type 1 family.</text>
</comment>
<dbReference type="PIRSF" id="PIRSF000808">
    <property type="entry name" value="GalT"/>
    <property type="match status" value="1"/>
</dbReference>
<dbReference type="SUPFAM" id="SSF54197">
    <property type="entry name" value="HIT-like"/>
    <property type="match status" value="2"/>
</dbReference>
<proteinExistence type="inferred from homology"/>
<dbReference type="UniPathway" id="UPA00214"/>
<dbReference type="GO" id="GO:0008108">
    <property type="term" value="F:UDP-glucose:hexose-1-phosphate uridylyltransferase activity"/>
    <property type="evidence" value="ECO:0007669"/>
    <property type="project" value="UniProtKB-UniRule"/>
</dbReference>
<dbReference type="Gene3D" id="3.30.428.10">
    <property type="entry name" value="HIT-like"/>
    <property type="match status" value="2"/>
</dbReference>
<keyword evidence="4 9" id="KW-0479">Metal-binding</keyword>
<evidence type="ECO:0000256" key="2">
    <source>
        <dbReference type="ARBA" id="ARBA00022679"/>
    </source>
</evidence>
<comment type="caution">
    <text evidence="13">The sequence shown here is derived from an EMBL/GenBank/DDBJ whole genome shotgun (WGS) entry which is preliminary data.</text>
</comment>
<dbReference type="EC" id="2.7.7.12" evidence="7"/>
<evidence type="ECO:0000256" key="10">
    <source>
        <dbReference type="SAM" id="MobiDB-lite"/>
    </source>
</evidence>
<dbReference type="InterPro" id="IPR005849">
    <property type="entry name" value="GalP_Utransf_N"/>
</dbReference>
<feature type="domain" description="Galactose-1-phosphate uridyl transferase N-terminal" evidence="11">
    <location>
        <begin position="3"/>
        <end position="176"/>
    </location>
</feature>
<evidence type="ECO:0000313" key="14">
    <source>
        <dbReference type="Proteomes" id="UP000252355"/>
    </source>
</evidence>
<sequence>MPQLRKDPVLKQWVIISPERGKRPHDFKPERGGPVDDSGPCPFCEGNERLTPNETMAFRRNGTLPDQPGWWVRVIPDQNPILIPTGDAGRVGIGMFDAMNSIGVHEVVVETPSHHQTLQSATLDQVREVIWAYKQRLLEIKKNPRYKHFLVVKNSGRGVSNFAHSHSHIVATPIIPKRIEEEIDGAREYFHYHDRCIYCDIIRQEVQEPSRIVLQDNLFLVFCPFASRFPFEMLIIPKVHQPFFETIDNDHVQGFAQALQAALKRMDRLLPDIPYNFILHTSPCSDSYRDFFHWHVEIIPKLTKVAGFEWGSGFYINPTPPEDAAQMLREALP</sequence>
<dbReference type="GO" id="GO:0008270">
    <property type="term" value="F:zinc ion binding"/>
    <property type="evidence" value="ECO:0007669"/>
    <property type="project" value="InterPro"/>
</dbReference>
<dbReference type="PANTHER" id="PTHR42763">
    <property type="entry name" value="ADP-GLUCOSE PHOSPHORYLASE"/>
    <property type="match status" value="1"/>
</dbReference>
<accession>A0A367ZQP8</accession>
<evidence type="ECO:0000256" key="7">
    <source>
        <dbReference type="NCBIfam" id="TIGR00209"/>
    </source>
</evidence>
<name>A0A367ZQP8_9BACT</name>
<keyword evidence="3 13" id="KW-0548">Nucleotidyltransferase</keyword>
<keyword evidence="6" id="KW-0119">Carbohydrate metabolism</keyword>
<dbReference type="InterPro" id="IPR036265">
    <property type="entry name" value="HIT-like_sf"/>
</dbReference>
<keyword evidence="2 13" id="KW-0808">Transferase</keyword>
<feature type="domain" description="Galactose-1-phosphate uridyl transferase C-terminal" evidence="12">
    <location>
        <begin position="184"/>
        <end position="298"/>
    </location>
</feature>
<comment type="cofactor">
    <cofactor evidence="9">
        <name>Zn(2+)</name>
        <dbReference type="ChEBI" id="CHEBI:29105"/>
    </cofactor>
    <text evidence="9">Binds 1 zinc ion per subunit.</text>
</comment>
<evidence type="ECO:0000256" key="5">
    <source>
        <dbReference type="ARBA" id="ARBA00022833"/>
    </source>
</evidence>
<feature type="binding site" evidence="9">
    <location>
        <position position="41"/>
    </location>
    <ligand>
        <name>Zn(2+)</name>
        <dbReference type="ChEBI" id="CHEBI:29105"/>
    </ligand>
</feature>
<dbReference type="InterPro" id="IPR005850">
    <property type="entry name" value="GalP_Utransf_C"/>
</dbReference>
<keyword evidence="5 9" id="KW-0862">Zinc</keyword>
<evidence type="ECO:0000259" key="12">
    <source>
        <dbReference type="Pfam" id="PF02744"/>
    </source>
</evidence>
<dbReference type="EMBL" id="QOQW01000011">
    <property type="protein sequence ID" value="RCK79671.1"/>
    <property type="molecule type" value="Genomic_DNA"/>
</dbReference>
<dbReference type="GO" id="GO:0006012">
    <property type="term" value="P:galactose metabolic process"/>
    <property type="evidence" value="ECO:0007669"/>
    <property type="project" value="UniProtKB-UniRule"/>
</dbReference>
<evidence type="ECO:0000256" key="1">
    <source>
        <dbReference type="ARBA" id="ARBA00010951"/>
    </source>
</evidence>
<evidence type="ECO:0000259" key="11">
    <source>
        <dbReference type="Pfam" id="PF01087"/>
    </source>
</evidence>
<dbReference type="InterPro" id="IPR001937">
    <property type="entry name" value="GalP_UDPtransf1"/>
</dbReference>
<dbReference type="InterPro" id="IPR053177">
    <property type="entry name" value="ADP-glucose_phosphorylase"/>
</dbReference>
<protein>
    <recommendedName>
        <fullName evidence="7">Galactose-1-phosphate uridylyltransferase</fullName>
        <ecNumber evidence="7">2.7.7.12</ecNumber>
    </recommendedName>
</protein>
<feature type="binding site" evidence="9">
    <location>
        <position position="114"/>
    </location>
    <ligand>
        <name>Zn(2+)</name>
        <dbReference type="ChEBI" id="CHEBI:29105"/>
    </ligand>
</feature>
<evidence type="ECO:0000256" key="6">
    <source>
        <dbReference type="ARBA" id="ARBA00023277"/>
    </source>
</evidence>
<dbReference type="NCBIfam" id="TIGR00209">
    <property type="entry name" value="galT_1"/>
    <property type="match status" value="1"/>
</dbReference>
<evidence type="ECO:0000256" key="4">
    <source>
        <dbReference type="ARBA" id="ARBA00022723"/>
    </source>
</evidence>
<evidence type="ECO:0000256" key="3">
    <source>
        <dbReference type="ARBA" id="ARBA00022695"/>
    </source>
</evidence>
<dbReference type="Proteomes" id="UP000252355">
    <property type="component" value="Unassembled WGS sequence"/>
</dbReference>